<dbReference type="Proteomes" id="UP001165065">
    <property type="component" value="Unassembled WGS sequence"/>
</dbReference>
<protein>
    <recommendedName>
        <fullName evidence="3">Sulfotransferase</fullName>
    </recommendedName>
</protein>
<comment type="caution">
    <text evidence="1">The sequence shown here is derived from an EMBL/GenBank/DDBJ whole genome shotgun (WGS) entry which is preliminary data.</text>
</comment>
<organism evidence="1 2">
    <name type="scientific">Triparma columacea</name>
    <dbReference type="NCBI Taxonomy" id="722753"/>
    <lineage>
        <taxon>Eukaryota</taxon>
        <taxon>Sar</taxon>
        <taxon>Stramenopiles</taxon>
        <taxon>Ochrophyta</taxon>
        <taxon>Bolidophyceae</taxon>
        <taxon>Parmales</taxon>
        <taxon>Triparmaceae</taxon>
        <taxon>Triparma</taxon>
    </lineage>
</organism>
<evidence type="ECO:0008006" key="3">
    <source>
        <dbReference type="Google" id="ProtNLM"/>
    </source>
</evidence>
<evidence type="ECO:0000313" key="2">
    <source>
        <dbReference type="Proteomes" id="UP001165065"/>
    </source>
</evidence>
<dbReference type="AlphaFoldDB" id="A0A9W7GAX9"/>
<proteinExistence type="predicted"/>
<reference evidence="2" key="1">
    <citation type="journal article" date="2023" name="Commun. Biol.">
        <title>Genome analysis of Parmales, the sister group of diatoms, reveals the evolutionary specialization of diatoms from phago-mixotrophs to photoautotrophs.</title>
        <authorList>
            <person name="Ban H."/>
            <person name="Sato S."/>
            <person name="Yoshikawa S."/>
            <person name="Yamada K."/>
            <person name="Nakamura Y."/>
            <person name="Ichinomiya M."/>
            <person name="Sato N."/>
            <person name="Blanc-Mathieu R."/>
            <person name="Endo H."/>
            <person name="Kuwata A."/>
            <person name="Ogata H."/>
        </authorList>
    </citation>
    <scope>NUCLEOTIDE SEQUENCE [LARGE SCALE GENOMIC DNA]</scope>
</reference>
<dbReference type="Gene3D" id="3.40.50.300">
    <property type="entry name" value="P-loop containing nucleotide triphosphate hydrolases"/>
    <property type="match status" value="1"/>
</dbReference>
<evidence type="ECO:0000313" key="1">
    <source>
        <dbReference type="EMBL" id="GMI39600.1"/>
    </source>
</evidence>
<dbReference type="EMBL" id="BRYA01000106">
    <property type="protein sequence ID" value="GMI39600.1"/>
    <property type="molecule type" value="Genomic_DNA"/>
</dbReference>
<accession>A0A9W7GAX9</accession>
<gene>
    <name evidence="1" type="ORF">TrCOL_g5034</name>
</gene>
<name>A0A9W7GAX9_9STRA</name>
<dbReference type="SUPFAM" id="SSF52540">
    <property type="entry name" value="P-loop containing nucleoside triphosphate hydrolases"/>
    <property type="match status" value="1"/>
</dbReference>
<dbReference type="OrthoDB" id="205395at2759"/>
<sequence>MLVFEVLLPPPPLRPGLFHHPFDIGDWKLCVDDLNLNLRDEFGGNVCQPTTAFNEFSTLDLHLPPGTTLNLHAWLRVGEGDVEGSDTYFSYEVKGPTEGLKISTVTHGGGAASQDGLEDSPPDMHDYRLFRPGDTLTLPLTGGGSLTAELWRPYSLQVSVATLCFSSGLDHPGCSGLANRAAAHALTLGSLSRFGLPLIQALPSVATPFVFLHHEKTSGSTLRSHIASTAHSISAPFYLPCYYGDGLYYEDYRCYSFDTSNATEENGGRRGELAVMGGHFQWGEWEDYQDPRCLVMVRDPVERAISLYYERVYTREDHLGGRMLNELTREEWRFILEEWRGSAWGMYRDEGFKDSMCKMLLGESHFRGKRPEEVDWERVGRMRLDGGEAMKRMGKCVVGMQGEWEDTKRVIWRWFPWLKFEDKVRANTGRGSGAERKADVREELVEELMEVNRCDMEVWEFSQTRFKEQVEWMDGVGRGYV</sequence>
<keyword evidence="2" id="KW-1185">Reference proteome</keyword>
<dbReference type="InterPro" id="IPR027417">
    <property type="entry name" value="P-loop_NTPase"/>
</dbReference>